<reference evidence="2 3" key="1">
    <citation type="submission" date="2019-11" db="EMBL/GenBank/DDBJ databases">
        <title>Acidiferrimicrobium australis gen. nov., sp. nov., an acidophilic and obligately heterotrophic, member of the Actinobacteria that catalyses dissimilatory oxido- reduction of iron isolated from metal-rich acidic water in Chile.</title>
        <authorList>
            <person name="Gonzalez D."/>
            <person name="Huber K."/>
            <person name="Hedrich S."/>
            <person name="Rojas-Villalobos C."/>
            <person name="Quatrini R."/>
            <person name="Dinamarca M.A."/>
            <person name="Schwarz A."/>
            <person name="Canales C."/>
            <person name="Nancucheo I."/>
        </authorList>
    </citation>
    <scope>NUCLEOTIDE SEQUENCE [LARGE SCALE GENOMIC DNA]</scope>
    <source>
        <strain evidence="2 3">USS-CCA1</strain>
    </source>
</reference>
<feature type="domain" description="ANTAR" evidence="1">
    <location>
        <begin position="182"/>
        <end position="243"/>
    </location>
</feature>
<keyword evidence="3" id="KW-1185">Reference proteome</keyword>
<dbReference type="Pfam" id="PF03861">
    <property type="entry name" value="ANTAR"/>
    <property type="match status" value="1"/>
</dbReference>
<protein>
    <submittedName>
        <fullName evidence="2">ANTAR domain-containing protein</fullName>
    </submittedName>
</protein>
<proteinExistence type="predicted"/>
<dbReference type="Gene3D" id="1.10.10.10">
    <property type="entry name" value="Winged helix-like DNA-binding domain superfamily/Winged helix DNA-binding domain"/>
    <property type="match status" value="1"/>
</dbReference>
<comment type="caution">
    <text evidence="2">The sequence shown here is derived from an EMBL/GenBank/DDBJ whole genome shotgun (WGS) entry which is preliminary data.</text>
</comment>
<dbReference type="InterPro" id="IPR013656">
    <property type="entry name" value="PAS_4"/>
</dbReference>
<evidence type="ECO:0000313" key="2">
    <source>
        <dbReference type="EMBL" id="MST32998.1"/>
    </source>
</evidence>
<dbReference type="Gene3D" id="3.30.450.20">
    <property type="entry name" value="PAS domain"/>
    <property type="match status" value="1"/>
</dbReference>
<accession>A0ABW9QU73</accession>
<dbReference type="InterPro" id="IPR036388">
    <property type="entry name" value="WH-like_DNA-bd_sf"/>
</dbReference>
<dbReference type="SUPFAM" id="SSF52172">
    <property type="entry name" value="CheY-like"/>
    <property type="match status" value="1"/>
</dbReference>
<sequence>MLTRQSGSRRGDGGVELRDFTRGVSFEAVDAPLMVVDTGLVIRDVNRAFLDATERCPGDLVDVPLTEAFPDNPADGRSTSGRQVRLAFEAVFERVDRYQMPMFRHDIPGAGGDRATFVRRHWTSVTTRLQDRSGRVIGAVCHAEDVTSVAEALAASSPSGLRLDAESWSHLLTALAREARGHARAARTAEQLLVALDSRVVIEEAKGFIAARSGIGVDEAFARLRQHARSTNSRLQETARAVIERGLAL</sequence>
<dbReference type="Pfam" id="PF08448">
    <property type="entry name" value="PAS_4"/>
    <property type="match status" value="1"/>
</dbReference>
<name>A0ABW9QU73_9ACTN</name>
<dbReference type="SMART" id="SM01012">
    <property type="entry name" value="ANTAR"/>
    <property type="match status" value="1"/>
</dbReference>
<organism evidence="2 3">
    <name type="scientific">Acidiferrimicrobium australe</name>
    <dbReference type="NCBI Taxonomy" id="2664430"/>
    <lineage>
        <taxon>Bacteria</taxon>
        <taxon>Bacillati</taxon>
        <taxon>Actinomycetota</taxon>
        <taxon>Acidimicrobiia</taxon>
        <taxon>Acidimicrobiales</taxon>
        <taxon>Acidimicrobiaceae</taxon>
        <taxon>Acidiferrimicrobium</taxon>
    </lineage>
</organism>
<evidence type="ECO:0000259" key="1">
    <source>
        <dbReference type="PROSITE" id="PS50921"/>
    </source>
</evidence>
<dbReference type="InterPro" id="IPR035965">
    <property type="entry name" value="PAS-like_dom_sf"/>
</dbReference>
<dbReference type="InterPro" id="IPR005561">
    <property type="entry name" value="ANTAR"/>
</dbReference>
<dbReference type="SUPFAM" id="SSF55785">
    <property type="entry name" value="PYP-like sensor domain (PAS domain)"/>
    <property type="match status" value="1"/>
</dbReference>
<gene>
    <name evidence="2" type="ORF">GHK86_09740</name>
</gene>
<dbReference type="PROSITE" id="PS50921">
    <property type="entry name" value="ANTAR"/>
    <property type="match status" value="1"/>
</dbReference>
<dbReference type="EMBL" id="WJHE01000450">
    <property type="protein sequence ID" value="MST32998.1"/>
    <property type="molecule type" value="Genomic_DNA"/>
</dbReference>
<dbReference type="Proteomes" id="UP000437736">
    <property type="component" value="Unassembled WGS sequence"/>
</dbReference>
<evidence type="ECO:0000313" key="3">
    <source>
        <dbReference type="Proteomes" id="UP000437736"/>
    </source>
</evidence>
<dbReference type="InterPro" id="IPR011006">
    <property type="entry name" value="CheY-like_superfamily"/>
</dbReference>